<comment type="caution">
    <text evidence="1">The sequence shown here is derived from an EMBL/GenBank/DDBJ whole genome shotgun (WGS) entry which is preliminary data.</text>
</comment>
<evidence type="ECO:0000313" key="1">
    <source>
        <dbReference type="EMBL" id="EDS03863.1"/>
    </source>
</evidence>
<proteinExistence type="predicted"/>
<sequence length="53" mass="6310">MSCIFFTVLSHYKYNVKVITMQYIVLFFQQKISFTNNFTSINIKKAPEVNRTL</sequence>
<dbReference type="AlphaFoldDB" id="B0MUX9"/>
<gene>
    <name evidence="1" type="ORF">ALIPUT_00921</name>
</gene>
<reference evidence="1" key="2">
    <citation type="submission" date="2013-09" db="EMBL/GenBank/DDBJ databases">
        <title>Draft genome sequence of Alistipes putredinis (DSM 17216).</title>
        <authorList>
            <person name="Sudarsanam P."/>
            <person name="Ley R."/>
            <person name="Guruge J."/>
            <person name="Turnbaugh P.J."/>
            <person name="Mahowald M."/>
            <person name="Liep D."/>
            <person name="Gordon J."/>
        </authorList>
    </citation>
    <scope>NUCLEOTIDE SEQUENCE</scope>
    <source>
        <strain evidence="1">DSM 17216</strain>
    </source>
</reference>
<keyword evidence="2" id="KW-1185">Reference proteome</keyword>
<accession>B0MUX9</accession>
<dbReference type="HOGENOM" id="CLU_3057798_0_0_10"/>
<organism evidence="1 2">
    <name type="scientific">Alistipes putredinis DSM 17216</name>
    <dbReference type="NCBI Taxonomy" id="445970"/>
    <lineage>
        <taxon>Bacteria</taxon>
        <taxon>Pseudomonadati</taxon>
        <taxon>Bacteroidota</taxon>
        <taxon>Bacteroidia</taxon>
        <taxon>Bacteroidales</taxon>
        <taxon>Rikenellaceae</taxon>
        <taxon>Alistipes</taxon>
    </lineage>
</organism>
<dbReference type="EMBL" id="ABFK02000017">
    <property type="protein sequence ID" value="EDS03863.1"/>
    <property type="molecule type" value="Genomic_DNA"/>
</dbReference>
<dbReference type="Proteomes" id="UP000005819">
    <property type="component" value="Unassembled WGS sequence"/>
</dbReference>
<protein>
    <submittedName>
        <fullName evidence="1">Uncharacterized protein</fullName>
    </submittedName>
</protein>
<name>B0MUX9_9BACT</name>
<evidence type="ECO:0000313" key="2">
    <source>
        <dbReference type="Proteomes" id="UP000005819"/>
    </source>
</evidence>
<reference evidence="1" key="1">
    <citation type="submission" date="2007-10" db="EMBL/GenBank/DDBJ databases">
        <authorList>
            <person name="Fulton L."/>
            <person name="Clifton S."/>
            <person name="Fulton B."/>
            <person name="Xu J."/>
            <person name="Minx P."/>
            <person name="Pepin K.H."/>
            <person name="Johnson M."/>
            <person name="Thiruvilangam P."/>
            <person name="Bhonagiri V."/>
            <person name="Nash W.E."/>
            <person name="Mardis E.R."/>
            <person name="Wilson R.K."/>
        </authorList>
    </citation>
    <scope>NUCLEOTIDE SEQUENCE [LARGE SCALE GENOMIC DNA]</scope>
    <source>
        <strain evidence="1">DSM 17216</strain>
    </source>
</reference>